<feature type="region of interest" description="Disordered" evidence="39">
    <location>
        <begin position="1303"/>
        <end position="1367"/>
    </location>
</feature>
<dbReference type="InterPro" id="IPR027417">
    <property type="entry name" value="P-loop_NTPase"/>
</dbReference>
<evidence type="ECO:0000256" key="31">
    <source>
        <dbReference type="ARBA" id="ARBA00023176"/>
    </source>
</evidence>
<dbReference type="SUPFAM" id="SSF63825">
    <property type="entry name" value="YWTD domain"/>
    <property type="match status" value="1"/>
</dbReference>
<keyword evidence="26 36" id="KW-1015">Disulfide bond</keyword>
<evidence type="ECO:0000256" key="23">
    <source>
        <dbReference type="ARBA" id="ARBA00023098"/>
    </source>
</evidence>
<feature type="compositionally biased region" description="Polar residues" evidence="39">
    <location>
        <begin position="2357"/>
        <end position="2366"/>
    </location>
</feature>
<feature type="domain" description="Helicase C-terminal" evidence="43">
    <location>
        <begin position="1024"/>
        <end position="1177"/>
    </location>
</feature>
<keyword evidence="15" id="KW-0547">Nucleotide-binding</keyword>
<keyword evidence="19" id="KW-0156">Chromatin regulator</keyword>
<dbReference type="InterPro" id="IPR009030">
    <property type="entry name" value="Growth_fac_rcpt_cys_sf"/>
</dbReference>
<feature type="compositionally biased region" description="Polar residues" evidence="39">
    <location>
        <begin position="2335"/>
        <end position="2345"/>
    </location>
</feature>
<dbReference type="InterPro" id="IPR001487">
    <property type="entry name" value="Bromodomain"/>
</dbReference>
<dbReference type="PROSITE" id="PS51120">
    <property type="entry name" value="LDLRB"/>
    <property type="match status" value="4"/>
</dbReference>
<dbReference type="SMART" id="SM00192">
    <property type="entry name" value="LDLa"/>
    <property type="match status" value="7"/>
</dbReference>
<evidence type="ECO:0000256" key="26">
    <source>
        <dbReference type="ARBA" id="ARBA00023157"/>
    </source>
</evidence>
<dbReference type="InterPro" id="IPR036427">
    <property type="entry name" value="Bromodomain-like_sf"/>
</dbReference>
<feature type="domain" description="EGF-like" evidence="41">
    <location>
        <begin position="1881"/>
        <end position="1920"/>
    </location>
</feature>
<dbReference type="SUPFAM" id="SSF47370">
    <property type="entry name" value="Bromodomain"/>
    <property type="match status" value="1"/>
</dbReference>
<feature type="compositionally biased region" description="Basic and acidic residues" evidence="39">
    <location>
        <begin position="3079"/>
        <end position="3090"/>
    </location>
</feature>
<dbReference type="PANTHER" id="PTHR10799">
    <property type="entry name" value="SNF2/RAD54 HELICASE FAMILY"/>
    <property type="match status" value="1"/>
</dbReference>
<evidence type="ECO:0000259" key="40">
    <source>
        <dbReference type="PROSITE" id="PS50014"/>
    </source>
</evidence>
<evidence type="ECO:0000256" key="17">
    <source>
        <dbReference type="ARBA" id="ARBA00022806"/>
    </source>
</evidence>
<dbReference type="GO" id="GO:0005509">
    <property type="term" value="F:calcium ion binding"/>
    <property type="evidence" value="ECO:0007669"/>
    <property type="project" value="InterPro"/>
</dbReference>
<feature type="region of interest" description="Disordered" evidence="39">
    <location>
        <begin position="3063"/>
        <end position="3172"/>
    </location>
</feature>
<dbReference type="PRINTS" id="PR00503">
    <property type="entry name" value="BROMODOMAIN"/>
</dbReference>
<feature type="compositionally biased region" description="Basic and acidic residues" evidence="39">
    <location>
        <begin position="3210"/>
        <end position="3222"/>
    </location>
</feature>
<dbReference type="GO" id="GO:0005576">
    <property type="term" value="C:extracellular region"/>
    <property type="evidence" value="ECO:0007669"/>
    <property type="project" value="UniProtKB-SubCell"/>
</dbReference>
<keyword evidence="32" id="KW-0325">Glycoprotein</keyword>
<dbReference type="PROSITE" id="PS51666">
    <property type="entry name" value="QLQ"/>
    <property type="match status" value="1"/>
</dbReference>
<dbReference type="Gene3D" id="3.40.50.300">
    <property type="entry name" value="P-loop containing nucleotide triphosphate hydrolases"/>
    <property type="match status" value="1"/>
</dbReference>
<reference evidence="46 47" key="1">
    <citation type="submission" date="2019-06" db="EMBL/GenBank/DDBJ databases">
        <title>Draft genomes of female and male turbot (Scophthalmus maximus).</title>
        <authorList>
            <person name="Xu H."/>
            <person name="Xu X.-W."/>
            <person name="Shao C."/>
            <person name="Chen S."/>
        </authorList>
    </citation>
    <scope>NUCLEOTIDE SEQUENCE [LARGE SCALE GENOMIC DNA]</scope>
    <source>
        <strain evidence="46">Ysfricsl-2016a</strain>
        <tissue evidence="46">Blood</tissue>
    </source>
</reference>
<evidence type="ECO:0000256" key="11">
    <source>
        <dbReference type="ARBA" id="ARBA00022548"/>
    </source>
</evidence>
<evidence type="ECO:0000256" key="2">
    <source>
        <dbReference type="ARBA" id="ARBA00004251"/>
    </source>
</evidence>
<dbReference type="GO" id="GO:0004386">
    <property type="term" value="F:helicase activity"/>
    <property type="evidence" value="ECO:0007669"/>
    <property type="project" value="UniProtKB-KW"/>
</dbReference>
<evidence type="ECO:0000256" key="27">
    <source>
        <dbReference type="ARBA" id="ARBA00023159"/>
    </source>
</evidence>
<dbReference type="InterPro" id="IPR018034">
    <property type="entry name" value="Kri1"/>
</dbReference>
<dbReference type="FunFam" id="4.10.400.10:FF:000025">
    <property type="entry name" value="Very low density lipoprotein receptor"/>
    <property type="match status" value="1"/>
</dbReference>
<dbReference type="PROSITE" id="PS01187">
    <property type="entry name" value="EGF_CA"/>
    <property type="match status" value="1"/>
</dbReference>
<feature type="region of interest" description="Disordered" evidence="39">
    <location>
        <begin position="1267"/>
        <end position="1287"/>
    </location>
</feature>
<feature type="region of interest" description="Disordered" evidence="39">
    <location>
        <begin position="2569"/>
        <end position="2604"/>
    </location>
</feature>
<dbReference type="FunFam" id="2.10.25.10:FF:000009">
    <property type="entry name" value="Low-density lipoprotein receptor isoform 1"/>
    <property type="match status" value="1"/>
</dbReference>
<feature type="region of interest" description="Disordered" evidence="39">
    <location>
        <begin position="1"/>
        <end position="124"/>
    </location>
</feature>
<dbReference type="PROSITE" id="PS01209">
    <property type="entry name" value="LDLRA_1"/>
    <property type="match status" value="4"/>
</dbReference>
<dbReference type="EMBL" id="VEVO01000013">
    <property type="protein sequence ID" value="KAF0032361.1"/>
    <property type="molecule type" value="Genomic_DNA"/>
</dbReference>
<keyword evidence="22" id="KW-0445">Lipid transport</keyword>
<dbReference type="PROSITE" id="PS51194">
    <property type="entry name" value="HELICASE_CTER"/>
    <property type="match status" value="1"/>
</dbReference>
<feature type="region of interest" description="Disordered" evidence="39">
    <location>
        <begin position="520"/>
        <end position="553"/>
    </location>
</feature>
<evidence type="ECO:0000256" key="34">
    <source>
        <dbReference type="ARBA" id="ARBA00023242"/>
    </source>
</evidence>
<evidence type="ECO:0000256" key="29">
    <source>
        <dbReference type="ARBA" id="ARBA00023166"/>
    </source>
</evidence>
<comment type="subcellular location">
    <subcellularLocation>
        <location evidence="2">Cell membrane</location>
        <topology evidence="2">Single-pass type I membrane protein</topology>
    </subcellularLocation>
    <subcellularLocation>
        <location evidence="3">Membrane</location>
        <location evidence="3">Clathrin-coated pit</location>
    </subcellularLocation>
    <subcellularLocation>
        <location evidence="1">Nucleus</location>
    </subcellularLocation>
    <subcellularLocation>
        <location evidence="4">Secreted</location>
    </subcellularLocation>
</comment>
<evidence type="ECO:0000256" key="9">
    <source>
        <dbReference type="ARBA" id="ARBA00022525"/>
    </source>
</evidence>
<feature type="compositionally biased region" description="Acidic residues" evidence="39">
    <location>
        <begin position="3091"/>
        <end position="3102"/>
    </location>
</feature>
<dbReference type="Pfam" id="PF08880">
    <property type="entry name" value="QLQ"/>
    <property type="match status" value="1"/>
</dbReference>
<dbReference type="PROSITE" id="PS51192">
    <property type="entry name" value="HELICASE_ATP_BIND_1"/>
    <property type="match status" value="1"/>
</dbReference>
<dbReference type="InterPro" id="IPR014012">
    <property type="entry name" value="HSA_dom"/>
</dbReference>
<feature type="disulfide bond" evidence="37">
    <location>
        <begin position="1715"/>
        <end position="1727"/>
    </location>
</feature>
<evidence type="ECO:0000256" key="18">
    <source>
        <dbReference type="ARBA" id="ARBA00022840"/>
    </source>
</evidence>
<dbReference type="InterPro" id="IPR029295">
    <property type="entry name" value="SnAC"/>
</dbReference>
<feature type="disulfide bond" evidence="37">
    <location>
        <begin position="1656"/>
        <end position="1671"/>
    </location>
</feature>
<evidence type="ECO:0000256" key="20">
    <source>
        <dbReference type="ARBA" id="ARBA00022989"/>
    </source>
</evidence>
<keyword evidence="10 36" id="KW-0245">EGF-like domain</keyword>
<sequence>MEAMHEKGMPDDPRYGQMKGMGMRPGGHSGMGPPPSPMDQHSQGYPSPLGGSEHAPSPVPANGPPSGPMMAGGPTGPGAGPMEGSGDPNQGMGQPNRGGPQGPGGPGGAVGGPGGAGGPTPFNQNQLHQLRAQIMAYKMLARSQPLPDHLQMAVQGKRPMPGMQQQPMPNMPPSTGPGGGPGAGPGPAQPNYNRPHGMVGPNMVPPGPAGIPPGMQGPPTNGPPKSWPEGPMVNAAAPSNPPQKLIPPQPTGRPSPAPPSVPPAASPVMPPQTQSPGQPAQPPPMMLHQKQNRITPIQKPRGLDPVEILQEREYRLQARIAHRIQELEHLPGSLAGDLRTKANIELKALRLLNFQRQLRQEVVVCMRRDTALETALNAKAYKRSKRQSLREARITEKLEKQQKIEQERKRRQKHQEYLNSILQHAKDFKEYHRSITAKIQKATKAVATYHANTEREQKKENERIEKERMRRLMAEDEEGYRKLIDQKKDKRLAYLLQQTDEYVANLTDLVRAHKAVQALKEKKKKKKKKKPETADGAASLGPDGEPLDETSQMSDLPVKVIHVDSGKILTGIEAPKAGQLETWLEMNPGYEVAPRSDSEESSSEEEDDEEEEEEEEQPQPSSAPAEDTKKIPDPDSEEVSEVDVRHIIEHAKQDVDDEYGNASFNRGLQSYYAVAHAVTEKVDKQSTLLINGQLKQYQIKGLEWLVSLYNNNLNGILADEMGLGKTIQTIALITYLMEYKRLNGPFLIIVPLSTLSNWVYEFDKWAPSVVKVSYKGSPAARRAFIPILRSGKFNVLLTTYEYIIKDKQVLAKLRWKYMIVDEGHRMKNHHCKLTQVLNTHYLAPRRLLLTGTPLQNKLPELWALLNFLLPTIFKSCNTFEQWFNAPFAMTGEKVDLNEEETILIIRRLHKVLRPFLLRRLKKEVEAQLPEKVEYVIKCDMSALQRVLYRHMQAKGVLLTDGSEKDKKGKGGTKTLMNTIMQLRKICNHPYMFQHIEESFSEHLGYSGGVVSGPDLYRSSGKFELLDRILPKLRVTDHKVLLFCQMTSLMTIMEDYFAYRNFKYLRLDGTTKAEDRGMLLKTFNDPASDFFVFLLSTRAGGLGLNLQSADTVVIFDSDWNPHQDLQAQDRAHRIGQQNEVRVLRLCTVNSVEEKILAAAKYKLNVDQKVIQAGMFDQKSSGCERRAFLQAILEHEEQDEEEDEVPDDETVNQMIARSEEEFELFMRMDLDRRREDARNPKRKPRLMEEDDMPSWILKDDAEVERLTCEEEEEKMFGRGSRQRKEVDYSDSLTEKQWLKAIEEGNLEDIEEEVRHKKTTRKRKRDRDHDGPATPSSSSGRGRDKDEEVKKAKKRGRPPAEKLSPNPASLTKKMKKIVDAVIKYKDGSNGRQLSEVFIQLPSRKELPEYYELIRKPVDFRKIKERIRSHKYRSLNDLEKDVMLLCQNAQTFNLEGSLIYEDSIVLQSVFTSVRQKIEKDDESEGEESEEEEEDVDEGSESESRSVKVKIKLSRKEKGDRGGKGQRRRGRGARAKPVVSDDDSEEEQEERYTIQHTHHRPRLEMRLPVRLEDMGRSCCAPLLLLLILSLAQTNALTTCSTKQFQCGNGKCITVRWVCDGTDDCGDGTDELPGTCLARTCGPTEFSCQDRLNQCVPNTWRCDGKADCENGADEETCAPRQCTNSEFRCGSGQCVSASFVCDDEADCDDGSDEASCPPTTCSATAFQCNNTVCVPRLWACDGDADCADGSDEWPQNCGTRSPASADTHQCSSLEFRCGSGECIHSSWRCDGGADCLDRSDEANCARPTCRPDEFECGDGTCIHGSRQCNHQYDCRDMSDETGCVNATHCEGPTRFKCRSGECISMEKVCDQHRDCRDWSDEPLRECGSNECLFSNGGCSHICRDLRIGYECLCPAGYSLVDQKRCEDIDECANPDTCSQICINQIGSYKCDCEEGYQVDPATKACKAIGTIAYLFFTNRHEVRKMTLDKSEYTRVIPRLKNVVALDMNMATKEIYWSDISQKKIFRVQMDSADDTTRHSVVIGSDIDAPEGIAFDWIHGNLYWTDSIRSTISVVTADGSHRKTLFHQDLSKPRAIVVDPHNNFVYWTDWGNPAKIEKGGLNGGDRIALVTDNIVWPNGITLDLLNQRLYWVDSKLHTLSSIDVQGGGRHTLIIDEHKLAHPLGLTVFEERVFWTDVSNSAILSANRLTGEDIVPVAEHLSSPEDIILYHNLKQPAGRDWCRVFNGGCEFMCLAAPQVGRHPPKYTCACPDNMMLARDMRSCVPAVPTPAAPPQPQTPPTNPPRLPPLPPRTTPRPQVQTTAAVPRVIIGAATKPVPRTSKPLASTTTRQPMTPSPQPVKPEMSHTTTEAPNTSPDVRQELAAAVHKSASAAPIALYIVLPLAIACLVAVGVMLLWRNYRLKNTNTIHFDNPVYQKTTEDQVHIWRSHSPDGYAYPKNMSGRSEFKINHGFAQRYDKYRQKEELQRLKDRYGDQADDSGSESESSSDDSVVELDPAVERDFYRTLSLLKKKDPKIYEKDATFYSEVASTSDEQPSTSKKAVKPMYPKDYERKVILEKEGKYEDDDDSDDEEAAIKRREIMERAASPSYIQEQRELKESFRKFIQESDVEDDEGSEVDGGSQLLTRRVKTQEEKDREEADYMDWLKGQAELDGPEEVKDMKYLRDYWNDPELDEKERFLRDYVLNKGYLEDDHGDDERIPTYEEVVQDDVEDSEDEGETFLERQQDFEREYNFRFEEPDAQLVKTYPRNIATSVRSKDDRRKLKREEVRERKQKEKEQKREQLKQLKNLKRNEIMEKLKRLKELTGNEQLAFSQTDLDGDFDPQQHDQLMQKFFGDEYYGEKDGEKPQFDDDDEEHWNWDTWTGEGQEEDCDGEEEVYGGEEYDVSAPHCDDEGFIMDADYDPSQQIASKKKKKERKKLKKEDLPQMGKKKKKSHFAEVITKDKPVFDPQEKSFEQYLDEYYKLDYEDVIDDLPCRFRYRQVLANDFGLSTEEILNANDKELNNWCSLKKTCMFRSDKEEMSDLKNYQIKAQNDRKKKEILSSVYSEEDKELADAKTKVGKKRRDRMKNTEKQGRAAEDGDEASNMDSEETPAQALREAGDGLEEEDEILIPKKKMKVEEEPQVTADKSADTVDEVKNRTEKPNLAKKKHKRTGGGRIVSGTLGVKIGGREFSRQRLKAYGLNPKRLYFRQLGRQKRKEQEKKEKQKNKE</sequence>
<dbReference type="Pfam" id="PF12936">
    <property type="entry name" value="Kri1_C"/>
    <property type="match status" value="1"/>
</dbReference>
<keyword evidence="27" id="KW-0010">Activator</keyword>
<feature type="disulfide bond" evidence="37">
    <location>
        <begin position="1722"/>
        <end position="1740"/>
    </location>
</feature>
<feature type="compositionally biased region" description="Basic and acidic residues" evidence="39">
    <location>
        <begin position="2585"/>
        <end position="2594"/>
    </location>
</feature>
<evidence type="ECO:0000259" key="44">
    <source>
        <dbReference type="PROSITE" id="PS51204"/>
    </source>
</evidence>
<feature type="compositionally biased region" description="Gly residues" evidence="39">
    <location>
        <begin position="176"/>
        <end position="185"/>
    </location>
</feature>
<evidence type="ECO:0000256" key="24">
    <source>
        <dbReference type="ARBA" id="ARBA00023117"/>
    </source>
</evidence>
<keyword evidence="18" id="KW-0067">ATP-binding</keyword>
<evidence type="ECO:0000313" key="46">
    <source>
        <dbReference type="EMBL" id="KAF0032361.1"/>
    </source>
</evidence>
<evidence type="ECO:0000256" key="28">
    <source>
        <dbReference type="ARBA" id="ARBA00023163"/>
    </source>
</evidence>
<evidence type="ECO:0000256" key="19">
    <source>
        <dbReference type="ARBA" id="ARBA00022853"/>
    </source>
</evidence>
<dbReference type="InterPro" id="IPR030100">
    <property type="entry name" value="BRG1_ATP-bd"/>
</dbReference>
<dbReference type="PROSITE" id="PS50026">
    <property type="entry name" value="EGF_3"/>
    <property type="match status" value="2"/>
</dbReference>
<dbReference type="Gene3D" id="2.120.10.30">
    <property type="entry name" value="TolB, C-terminal domain"/>
    <property type="match status" value="1"/>
</dbReference>
<feature type="compositionally biased region" description="Basic and acidic residues" evidence="39">
    <location>
        <begin position="3140"/>
        <end position="3156"/>
    </location>
</feature>
<evidence type="ECO:0000259" key="41">
    <source>
        <dbReference type="PROSITE" id="PS50026"/>
    </source>
</evidence>
<dbReference type="GO" id="GO:0005886">
    <property type="term" value="C:plasma membrane"/>
    <property type="evidence" value="ECO:0007669"/>
    <property type="project" value="UniProtKB-SubCell"/>
</dbReference>
<dbReference type="GO" id="GO:0016514">
    <property type="term" value="C:SWI/SNF complex"/>
    <property type="evidence" value="ECO:0007669"/>
    <property type="project" value="UniProtKB-ARBA"/>
</dbReference>
<dbReference type="Pfam" id="PF00058">
    <property type="entry name" value="Ldl_recept_b"/>
    <property type="match status" value="5"/>
</dbReference>
<feature type="compositionally biased region" description="Basic and acidic residues" evidence="39">
    <location>
        <begin position="1338"/>
        <end position="1347"/>
    </location>
</feature>
<dbReference type="GO" id="GO:0006869">
    <property type="term" value="P:lipid transport"/>
    <property type="evidence" value="ECO:0007669"/>
    <property type="project" value="UniProtKB-KW"/>
</dbReference>
<feature type="disulfide bond" evidence="37">
    <location>
        <begin position="1822"/>
        <end position="1837"/>
    </location>
</feature>
<evidence type="ECO:0000256" key="7">
    <source>
        <dbReference type="ARBA" id="ARBA00022448"/>
    </source>
</evidence>
<evidence type="ECO:0000256" key="12">
    <source>
        <dbReference type="ARBA" id="ARBA00022583"/>
    </source>
</evidence>
<feature type="compositionally biased region" description="Basic and acidic residues" evidence="39">
    <location>
        <begin position="1"/>
        <end position="14"/>
    </location>
</feature>
<dbReference type="GO" id="GO:0006325">
    <property type="term" value="P:chromatin organization"/>
    <property type="evidence" value="ECO:0007669"/>
    <property type="project" value="UniProtKB-KW"/>
</dbReference>
<evidence type="ECO:0000259" key="42">
    <source>
        <dbReference type="PROSITE" id="PS51192"/>
    </source>
</evidence>
<dbReference type="GO" id="GO:0006897">
    <property type="term" value="P:endocytosis"/>
    <property type="evidence" value="ECO:0007669"/>
    <property type="project" value="UniProtKB-KW"/>
</dbReference>
<dbReference type="SMART" id="SM01314">
    <property type="entry name" value="SnAC"/>
    <property type="match status" value="1"/>
</dbReference>
<dbReference type="PROSITE" id="PS01186">
    <property type="entry name" value="EGF_2"/>
    <property type="match status" value="1"/>
</dbReference>
<feature type="compositionally biased region" description="Acidic residues" evidence="39">
    <location>
        <begin position="2619"/>
        <end position="2628"/>
    </location>
</feature>
<feature type="domain" description="Bromo" evidence="40">
    <location>
        <begin position="1386"/>
        <end position="1456"/>
    </location>
</feature>
<feature type="domain" description="EGF-like" evidence="41">
    <location>
        <begin position="1921"/>
        <end position="1956"/>
    </location>
</feature>
<dbReference type="PROSITE" id="PS51204">
    <property type="entry name" value="HSA"/>
    <property type="match status" value="1"/>
</dbReference>
<dbReference type="CDD" id="cd18062">
    <property type="entry name" value="DEXHc_SMARCA4"/>
    <property type="match status" value="1"/>
</dbReference>
<dbReference type="SUPFAM" id="SSF57184">
    <property type="entry name" value="Growth factor receptor domain"/>
    <property type="match status" value="1"/>
</dbReference>
<feature type="region of interest" description="Disordered" evidence="39">
    <location>
        <begin position="2483"/>
        <end position="2505"/>
    </location>
</feature>
<feature type="domain" description="HSA" evidence="44">
    <location>
        <begin position="402"/>
        <end position="474"/>
    </location>
</feature>
<dbReference type="PROSITE" id="PS00010">
    <property type="entry name" value="ASX_HYDROXYL"/>
    <property type="match status" value="2"/>
</dbReference>
<organism evidence="46 47">
    <name type="scientific">Scophthalmus maximus</name>
    <name type="common">Turbot</name>
    <name type="synonym">Psetta maxima</name>
    <dbReference type="NCBI Taxonomy" id="52904"/>
    <lineage>
        <taxon>Eukaryota</taxon>
        <taxon>Metazoa</taxon>
        <taxon>Chordata</taxon>
        <taxon>Craniata</taxon>
        <taxon>Vertebrata</taxon>
        <taxon>Euteleostomi</taxon>
        <taxon>Actinopterygii</taxon>
        <taxon>Neopterygii</taxon>
        <taxon>Teleostei</taxon>
        <taxon>Neoteleostei</taxon>
        <taxon>Acanthomorphata</taxon>
        <taxon>Carangaria</taxon>
        <taxon>Pleuronectiformes</taxon>
        <taxon>Pleuronectoidei</taxon>
        <taxon>Scophthalmidae</taxon>
        <taxon>Scophthalmus</taxon>
    </lineage>
</organism>
<dbReference type="GO" id="GO:0042393">
    <property type="term" value="F:histone binding"/>
    <property type="evidence" value="ECO:0007669"/>
    <property type="project" value="InterPro"/>
</dbReference>
<feature type="compositionally biased region" description="Low complexity" evidence="39">
    <location>
        <begin position="159"/>
        <end position="168"/>
    </location>
</feature>
<dbReference type="FunFam" id="3.40.50.10810:FF:000008">
    <property type="entry name" value="Chromatin structure-remodeling complex subunit snf21"/>
    <property type="match status" value="1"/>
</dbReference>
<feature type="compositionally biased region" description="Basic and acidic residues" evidence="39">
    <location>
        <begin position="2767"/>
        <end position="2795"/>
    </location>
</feature>
<feature type="repeat" description="LDL-receptor class B" evidence="38">
    <location>
        <begin position="2140"/>
        <end position="2184"/>
    </location>
</feature>
<evidence type="ECO:0000256" key="35">
    <source>
        <dbReference type="PROSITE-ProRule" id="PRU00035"/>
    </source>
</evidence>
<dbReference type="InterPro" id="IPR049883">
    <property type="entry name" value="NOTCH1_EGF-like"/>
</dbReference>
<dbReference type="InterPro" id="IPR000742">
    <property type="entry name" value="EGF"/>
</dbReference>
<dbReference type="InterPro" id="IPR001650">
    <property type="entry name" value="Helicase_C-like"/>
</dbReference>
<dbReference type="Pfam" id="PF07533">
    <property type="entry name" value="BRK"/>
    <property type="match status" value="1"/>
</dbReference>
<dbReference type="PROSITE" id="PS50014">
    <property type="entry name" value="BROMODOMAIN_2"/>
    <property type="match status" value="1"/>
</dbReference>
<dbReference type="GO" id="GO:0005905">
    <property type="term" value="C:clathrin-coated pit"/>
    <property type="evidence" value="ECO:0007669"/>
    <property type="project" value="UniProtKB-SubCell"/>
</dbReference>
<dbReference type="Pfam" id="PF14670">
    <property type="entry name" value="FXa_inhibition"/>
    <property type="match status" value="1"/>
</dbReference>
<evidence type="ECO:0000256" key="10">
    <source>
        <dbReference type="ARBA" id="ARBA00022536"/>
    </source>
</evidence>
<evidence type="ECO:0000256" key="37">
    <source>
        <dbReference type="PROSITE-ProRule" id="PRU00124"/>
    </source>
</evidence>
<evidence type="ECO:0000256" key="4">
    <source>
        <dbReference type="ARBA" id="ARBA00004613"/>
    </source>
</evidence>
<keyword evidence="17" id="KW-0347">Helicase</keyword>
<dbReference type="InterPro" id="IPR002172">
    <property type="entry name" value="LDrepeatLR_classA_rpt"/>
</dbReference>
<evidence type="ECO:0000256" key="3">
    <source>
        <dbReference type="ARBA" id="ARBA00004600"/>
    </source>
</evidence>
<feature type="region of interest" description="Disordered" evidence="39">
    <location>
        <begin position="3200"/>
        <end position="3222"/>
    </location>
</feature>
<keyword evidence="23" id="KW-0443">Lipid metabolism</keyword>
<dbReference type="CDD" id="cd00112">
    <property type="entry name" value="LDLa"/>
    <property type="match status" value="7"/>
</dbReference>
<dbReference type="Pfam" id="PF00439">
    <property type="entry name" value="Bromodomain"/>
    <property type="match status" value="1"/>
</dbReference>
<dbReference type="GO" id="GO:0006355">
    <property type="term" value="P:regulation of DNA-templated transcription"/>
    <property type="evidence" value="ECO:0007669"/>
    <property type="project" value="InterPro"/>
</dbReference>
<feature type="compositionally biased region" description="Acidic residues" evidence="39">
    <location>
        <begin position="1535"/>
        <end position="1544"/>
    </location>
</feature>
<dbReference type="CDD" id="cd05516">
    <property type="entry name" value="Bromo_SNF2L2"/>
    <property type="match status" value="1"/>
</dbReference>
<dbReference type="SMART" id="SM00490">
    <property type="entry name" value="HELICc"/>
    <property type="match status" value="1"/>
</dbReference>
<proteinExistence type="inferred from homology"/>
<evidence type="ECO:0000256" key="6">
    <source>
        <dbReference type="ARBA" id="ARBA00017294"/>
    </source>
</evidence>
<dbReference type="FunFam" id="1.20.5.170:FF:000008">
    <property type="entry name" value="probable global transcription activator SNF2L2 isoform X1"/>
    <property type="match status" value="1"/>
</dbReference>
<feature type="compositionally biased region" description="Pro residues" evidence="39">
    <location>
        <begin position="2279"/>
        <end position="2306"/>
    </location>
</feature>
<feature type="region of interest" description="Disordered" evidence="39">
    <location>
        <begin position="159"/>
        <end position="288"/>
    </location>
</feature>
<dbReference type="FunFam" id="2.120.10.30:FF:000002">
    <property type="entry name" value="low-density lipoprotein receptor isoform X1"/>
    <property type="match status" value="1"/>
</dbReference>
<feature type="repeat" description="LDL-receptor class B" evidence="38">
    <location>
        <begin position="2006"/>
        <end position="2052"/>
    </location>
</feature>
<accession>A0A6A4SMK3</accession>
<feature type="compositionally biased region" description="Acidic residues" evidence="39">
    <location>
        <begin position="2487"/>
        <end position="2504"/>
    </location>
</feature>
<dbReference type="Pfam" id="PF14619">
    <property type="entry name" value="SnAC"/>
    <property type="match status" value="1"/>
</dbReference>
<dbReference type="InterPro" id="IPR001881">
    <property type="entry name" value="EGF-like_Ca-bd_dom"/>
</dbReference>
<dbReference type="GO" id="GO:0008203">
    <property type="term" value="P:cholesterol metabolic process"/>
    <property type="evidence" value="ECO:0007669"/>
    <property type="project" value="UniProtKB-KW"/>
</dbReference>
<dbReference type="InterPro" id="IPR023415">
    <property type="entry name" value="LDLR_class-A_CS"/>
</dbReference>
<feature type="disulfide bond" evidence="37">
    <location>
        <begin position="1676"/>
        <end position="1688"/>
    </location>
</feature>
<dbReference type="Gene3D" id="1.20.5.170">
    <property type="match status" value="1"/>
</dbReference>
<feature type="compositionally biased region" description="Basic and acidic residues" evidence="39">
    <location>
        <begin position="2852"/>
        <end position="2861"/>
    </location>
</feature>
<feature type="disulfide bond" evidence="37">
    <location>
        <begin position="1594"/>
        <end position="1606"/>
    </location>
</feature>
<name>A0A6A4SMK3_SCOMX</name>
<dbReference type="FunFam" id="4.10.400.10:FF:000116">
    <property type="entry name" value="Low-density lipoprotein receptor"/>
    <property type="match status" value="1"/>
</dbReference>
<dbReference type="FunFam" id="4.10.400.10:FF:000124">
    <property type="entry name" value="Low density lipoprotein receptor"/>
    <property type="match status" value="1"/>
</dbReference>
<evidence type="ECO:0000259" key="43">
    <source>
        <dbReference type="PROSITE" id="PS51194"/>
    </source>
</evidence>
<dbReference type="PRINTS" id="PR00261">
    <property type="entry name" value="LDLRECEPTOR"/>
</dbReference>
<feature type="region of interest" description="Disordered" evidence="39">
    <location>
        <begin position="2327"/>
        <end position="2366"/>
    </location>
</feature>
<dbReference type="GO" id="GO:0016787">
    <property type="term" value="F:hydrolase activity"/>
    <property type="evidence" value="ECO:0007669"/>
    <property type="project" value="UniProtKB-KW"/>
</dbReference>
<dbReference type="InterPro" id="IPR018359">
    <property type="entry name" value="Bromodomain_CS"/>
</dbReference>
<dbReference type="SMART" id="SM00592">
    <property type="entry name" value="BRK"/>
    <property type="match status" value="1"/>
</dbReference>
<dbReference type="InterPro" id="IPR014001">
    <property type="entry name" value="Helicase_ATP-bd"/>
</dbReference>
<comment type="similarity">
    <text evidence="5">Belongs to the SNF2/RAD54 helicase family.</text>
</comment>
<keyword evidence="25" id="KW-0472">Membrane</keyword>
<dbReference type="PROSITE" id="PS00633">
    <property type="entry name" value="BROMODOMAIN_1"/>
    <property type="match status" value="1"/>
</dbReference>
<evidence type="ECO:0000256" key="39">
    <source>
        <dbReference type="SAM" id="MobiDB-lite"/>
    </source>
</evidence>
<dbReference type="SMART" id="SM00487">
    <property type="entry name" value="DEXDc"/>
    <property type="match status" value="1"/>
</dbReference>
<dbReference type="GO" id="GO:0005524">
    <property type="term" value="F:ATP binding"/>
    <property type="evidence" value="ECO:0007669"/>
    <property type="project" value="UniProtKB-KW"/>
</dbReference>
<evidence type="ECO:0000256" key="25">
    <source>
        <dbReference type="ARBA" id="ARBA00023136"/>
    </source>
</evidence>
<feature type="compositionally biased region" description="Acidic residues" evidence="39">
    <location>
        <begin position="2878"/>
        <end position="2890"/>
    </location>
</feature>
<dbReference type="GO" id="GO:0005654">
    <property type="term" value="C:nucleoplasm"/>
    <property type="evidence" value="ECO:0007669"/>
    <property type="project" value="UniProtKB-ARBA"/>
</dbReference>
<dbReference type="Pfam" id="PF00057">
    <property type="entry name" value="Ldl_recept_a"/>
    <property type="match status" value="7"/>
</dbReference>
<keyword evidence="8" id="KW-1003">Cell membrane</keyword>
<evidence type="ECO:0000256" key="21">
    <source>
        <dbReference type="ARBA" id="ARBA00023015"/>
    </source>
</evidence>
<feature type="region of interest" description="Disordered" evidence="39">
    <location>
        <begin position="2278"/>
        <end position="2312"/>
    </location>
</feature>
<keyword evidence="9" id="KW-0964">Secreted</keyword>
<evidence type="ECO:0000256" key="8">
    <source>
        <dbReference type="ARBA" id="ARBA00022475"/>
    </source>
</evidence>
<dbReference type="SMART" id="SM00135">
    <property type="entry name" value="LY"/>
    <property type="match status" value="5"/>
</dbReference>
<feature type="repeat" description="LDL-receptor class B" evidence="38">
    <location>
        <begin position="2096"/>
        <end position="2139"/>
    </location>
</feature>
<keyword evidence="14" id="KW-0677">Repeat</keyword>
<feature type="region of interest" description="Disordered" evidence="39">
    <location>
        <begin position="590"/>
        <end position="641"/>
    </location>
</feature>
<dbReference type="InterPro" id="IPR000330">
    <property type="entry name" value="SNF2_N"/>
</dbReference>
<feature type="disulfide bond" evidence="37">
    <location>
        <begin position="1851"/>
        <end position="1869"/>
    </location>
</feature>
<evidence type="ECO:0000256" key="22">
    <source>
        <dbReference type="ARBA" id="ARBA00023055"/>
    </source>
</evidence>
<feature type="region of interest" description="Disordered" evidence="39">
    <location>
        <begin position="2617"/>
        <end position="2653"/>
    </location>
</feature>
<dbReference type="InterPro" id="IPR049730">
    <property type="entry name" value="SNF2/RAD54-like_C"/>
</dbReference>
<feature type="region of interest" description="Disordered" evidence="39">
    <location>
        <begin position="1473"/>
        <end position="1555"/>
    </location>
</feature>
<evidence type="ECO:0000256" key="16">
    <source>
        <dbReference type="ARBA" id="ARBA00022801"/>
    </source>
</evidence>
<evidence type="ECO:0000256" key="38">
    <source>
        <dbReference type="PROSITE-ProRule" id="PRU00461"/>
    </source>
</evidence>
<dbReference type="GO" id="GO:0048513">
    <property type="term" value="P:animal organ development"/>
    <property type="evidence" value="ECO:0007669"/>
    <property type="project" value="UniProtKB-ARBA"/>
</dbReference>
<feature type="compositionally biased region" description="Gly residues" evidence="39">
    <location>
        <begin position="99"/>
        <end position="118"/>
    </location>
</feature>
<feature type="compositionally biased region" description="Pro residues" evidence="39">
    <location>
        <begin position="239"/>
        <end position="270"/>
    </location>
</feature>
<dbReference type="InterPro" id="IPR006576">
    <property type="entry name" value="BRK_domain"/>
</dbReference>
<keyword evidence="31" id="KW-0168">Coated pit</keyword>
<feature type="compositionally biased region" description="Basic and acidic residues" evidence="39">
    <location>
        <begin position="2641"/>
        <end position="2651"/>
    </location>
</feature>
<evidence type="ECO:0000256" key="30">
    <source>
        <dbReference type="ARBA" id="ARBA00023170"/>
    </source>
</evidence>
<dbReference type="SUPFAM" id="SSF52540">
    <property type="entry name" value="P-loop containing nucleoside triphosphate hydrolases"/>
    <property type="match status" value="2"/>
</dbReference>
<dbReference type="Pfam" id="PF00176">
    <property type="entry name" value="SNF2-rel_dom"/>
    <property type="match status" value="1"/>
</dbReference>
<evidence type="ECO:0000256" key="36">
    <source>
        <dbReference type="PROSITE-ProRule" id="PRU00076"/>
    </source>
</evidence>
<dbReference type="SMART" id="SM00179">
    <property type="entry name" value="EGF_CA"/>
    <property type="match status" value="2"/>
</dbReference>
<feature type="disulfide bond" evidence="37">
    <location>
        <begin position="1683"/>
        <end position="1701"/>
    </location>
</feature>
<keyword evidence="30" id="KW-0675">Receptor</keyword>
<feature type="compositionally biased region" description="Basic residues" evidence="39">
    <location>
        <begin position="1519"/>
        <end position="1529"/>
    </location>
</feature>
<feature type="region of interest" description="Disordered" evidence="39">
    <location>
        <begin position="2766"/>
        <end position="2795"/>
    </location>
</feature>
<dbReference type="GO" id="GO:0048731">
    <property type="term" value="P:system development"/>
    <property type="evidence" value="ECO:0007669"/>
    <property type="project" value="UniProtKB-ARBA"/>
</dbReference>
<dbReference type="Pfam" id="PF07529">
    <property type="entry name" value="HSA"/>
    <property type="match status" value="1"/>
</dbReference>
<keyword evidence="12" id="KW-0254">Endocytosis</keyword>
<dbReference type="SUPFAM" id="SSF160481">
    <property type="entry name" value="BRK domain-like"/>
    <property type="match status" value="1"/>
</dbReference>
<keyword evidence="29" id="KW-1207">Sterol metabolism</keyword>
<feature type="disulfide bond" evidence="37">
    <location>
        <begin position="1803"/>
        <end position="1815"/>
    </location>
</feature>
<comment type="caution">
    <text evidence="36">Lacks conserved residue(s) required for the propagation of feature annotation.</text>
</comment>
<dbReference type="InterPro" id="IPR024626">
    <property type="entry name" value="Kri1-like_C"/>
</dbReference>
<feature type="compositionally biased region" description="Pro residues" evidence="39">
    <location>
        <begin position="57"/>
        <end position="67"/>
    </location>
</feature>
<dbReference type="CDD" id="cd00054">
    <property type="entry name" value="EGF_CA"/>
    <property type="match status" value="2"/>
</dbReference>
<dbReference type="PROSITE" id="PS50068">
    <property type="entry name" value="LDLRA_2"/>
    <property type="match status" value="7"/>
</dbReference>
<feature type="disulfide bond" evidence="37">
    <location>
        <begin position="1771"/>
        <end position="1789"/>
    </location>
</feature>
<dbReference type="SMART" id="SM00573">
    <property type="entry name" value="HSA"/>
    <property type="match status" value="1"/>
</dbReference>
<dbReference type="Gene3D" id="3.40.50.10810">
    <property type="entry name" value="Tandem AAA-ATPase domain"/>
    <property type="match status" value="1"/>
</dbReference>
<feature type="compositionally biased region" description="Basic residues" evidence="39">
    <location>
        <begin position="2921"/>
        <end position="2931"/>
    </location>
</feature>
<feature type="disulfide bond" evidence="37">
    <location>
        <begin position="1810"/>
        <end position="1828"/>
    </location>
</feature>
<dbReference type="InterPro" id="IPR038718">
    <property type="entry name" value="SNF2-like_sf"/>
</dbReference>
<keyword evidence="33" id="KW-0753">Steroid metabolism</keyword>
<evidence type="ECO:0000259" key="45">
    <source>
        <dbReference type="PROSITE" id="PS51666"/>
    </source>
</evidence>
<feature type="compositionally biased region" description="Acidic residues" evidence="39">
    <location>
        <begin position="599"/>
        <end position="617"/>
    </location>
</feature>
<dbReference type="InterPro" id="IPR000152">
    <property type="entry name" value="EGF-type_Asp/Asn_hydroxyl_site"/>
</dbReference>
<feature type="compositionally biased region" description="Polar residues" evidence="39">
    <location>
        <begin position="2539"/>
        <end position="2551"/>
    </location>
</feature>
<feature type="disulfide bond" evidence="36">
    <location>
        <begin position="1925"/>
        <end position="1935"/>
    </location>
</feature>
<dbReference type="Pfam" id="PF00271">
    <property type="entry name" value="Helicase_C"/>
    <property type="match status" value="1"/>
</dbReference>
<feature type="region of interest" description="Disordered" evidence="39">
    <location>
        <begin position="2906"/>
        <end position="2946"/>
    </location>
</feature>
<feature type="compositionally biased region" description="Basic residues" evidence="39">
    <location>
        <begin position="521"/>
        <end position="530"/>
    </location>
</feature>
<dbReference type="FunFam" id="4.10.400.10:FF:000162">
    <property type="entry name" value="LDL receptor related protein 8"/>
    <property type="match status" value="1"/>
</dbReference>
<evidence type="ECO:0000313" key="47">
    <source>
        <dbReference type="Proteomes" id="UP000438429"/>
    </source>
</evidence>
<evidence type="ECO:0000256" key="32">
    <source>
        <dbReference type="ARBA" id="ARBA00023180"/>
    </source>
</evidence>
<keyword evidence="11" id="KW-0153">Cholesterol metabolism</keyword>
<feature type="region of interest" description="Disordered" evidence="39">
    <location>
        <begin position="2538"/>
        <end position="2557"/>
    </location>
</feature>
<evidence type="ECO:0000256" key="1">
    <source>
        <dbReference type="ARBA" id="ARBA00004123"/>
    </source>
</evidence>
<gene>
    <name evidence="46" type="ORF">F2P81_014651</name>
</gene>
<keyword evidence="28" id="KW-0804">Transcription</keyword>
<dbReference type="FunFam" id="4.10.400.10:FF:000006">
    <property type="entry name" value="Putative low-density lipoprotein receptor"/>
    <property type="match status" value="1"/>
</dbReference>
<keyword evidence="16" id="KW-0378">Hydrolase</keyword>
<feature type="disulfide bond" evidence="37">
    <location>
        <begin position="1601"/>
        <end position="1619"/>
    </location>
</feature>
<feature type="disulfide bond" evidence="37">
    <location>
        <begin position="1783"/>
        <end position="1798"/>
    </location>
</feature>
<dbReference type="InterPro" id="IPR018097">
    <property type="entry name" value="EGF_Ca-bd_CS"/>
</dbReference>
<evidence type="ECO:0000256" key="14">
    <source>
        <dbReference type="ARBA" id="ARBA00022737"/>
    </source>
</evidence>
<feature type="region of interest" description="Disordered" evidence="39">
    <location>
        <begin position="2852"/>
        <end position="2890"/>
    </location>
</feature>
<dbReference type="SMART" id="SM00297">
    <property type="entry name" value="BROMO"/>
    <property type="match status" value="1"/>
</dbReference>
<feature type="compositionally biased region" description="Basic residues" evidence="39">
    <location>
        <begin position="3157"/>
        <end position="3166"/>
    </location>
</feature>
<feature type="domain" description="QLQ" evidence="45">
    <location>
        <begin position="121"/>
        <end position="156"/>
    </location>
</feature>
<keyword evidence="34" id="KW-0539">Nucleus</keyword>
<feature type="disulfide bond" evidence="37">
    <location>
        <begin position="1764"/>
        <end position="1776"/>
    </location>
</feature>
<dbReference type="SUPFAM" id="SSF57424">
    <property type="entry name" value="LDL receptor-like module"/>
    <property type="match status" value="7"/>
</dbReference>
<feature type="compositionally biased region" description="Acidic residues" evidence="39">
    <location>
        <begin position="2574"/>
        <end position="2584"/>
    </location>
</feature>
<feature type="compositionally biased region" description="Basic and acidic residues" evidence="39">
    <location>
        <begin position="1509"/>
        <end position="1518"/>
    </location>
</feature>
<dbReference type="Gene3D" id="3.40.5.120">
    <property type="match status" value="1"/>
</dbReference>
<keyword evidence="21" id="KW-0805">Transcription regulation</keyword>
<comment type="caution">
    <text evidence="46">The sequence shown here is derived from an EMBL/GenBank/DDBJ whole genome shotgun (WGS) entry which is preliminary data.</text>
</comment>
<feature type="compositionally biased region" description="Acidic residues" evidence="39">
    <location>
        <begin position="1476"/>
        <end position="1496"/>
    </location>
</feature>
<keyword evidence="20" id="KW-1133">Transmembrane helix</keyword>
<feature type="compositionally biased region" description="Basic residues" evidence="39">
    <location>
        <begin position="1313"/>
        <end position="1323"/>
    </location>
</feature>
<evidence type="ECO:0000256" key="5">
    <source>
        <dbReference type="ARBA" id="ARBA00007025"/>
    </source>
</evidence>
<evidence type="ECO:0000256" key="33">
    <source>
        <dbReference type="ARBA" id="ARBA00023221"/>
    </source>
</evidence>
<dbReference type="InterPro" id="IPR037259">
    <property type="entry name" value="BRK_sf"/>
</dbReference>
<dbReference type="Pfam" id="PF07645">
    <property type="entry name" value="EGF_CA"/>
    <property type="match status" value="1"/>
</dbReference>
<dbReference type="SMART" id="SM00951">
    <property type="entry name" value="QLQ"/>
    <property type="match status" value="1"/>
</dbReference>
<dbReference type="Proteomes" id="UP000438429">
    <property type="component" value="Unassembled WGS sequence"/>
</dbReference>
<feature type="disulfide bond" evidence="37">
    <location>
        <begin position="1695"/>
        <end position="1710"/>
    </location>
</feature>
<dbReference type="CDD" id="cd18793">
    <property type="entry name" value="SF2_C_SNF"/>
    <property type="match status" value="1"/>
</dbReference>
<dbReference type="FunFam" id="3.40.5.120:FF:000001">
    <property type="entry name" value="probable global transcription activator SNF2L2 isoform X1"/>
    <property type="match status" value="1"/>
</dbReference>
<keyword evidence="24 35" id="KW-0103">Bromodomain</keyword>
<dbReference type="SMART" id="SM00181">
    <property type="entry name" value="EGF"/>
    <property type="match status" value="4"/>
</dbReference>
<dbReference type="Gene3D" id="4.10.400.10">
    <property type="entry name" value="Low-density Lipoprotein Receptor"/>
    <property type="match status" value="7"/>
</dbReference>
<dbReference type="FunFam" id="4.10.400.10:FF:000030">
    <property type="entry name" value="Sortilin related receptor 1"/>
    <property type="match status" value="1"/>
</dbReference>
<keyword evidence="7" id="KW-0813">Transport</keyword>
<dbReference type="FunFam" id="3.40.50.300:FF:003020">
    <property type="entry name" value="SNF2-related domain-containing protein"/>
    <property type="match status" value="1"/>
</dbReference>
<dbReference type="Gene3D" id="1.20.920.10">
    <property type="entry name" value="Bromodomain-like"/>
    <property type="match status" value="1"/>
</dbReference>
<feature type="repeat" description="LDL-receptor class B" evidence="38">
    <location>
        <begin position="2053"/>
        <end position="2095"/>
    </location>
</feature>
<dbReference type="Pfam" id="PF05178">
    <property type="entry name" value="Kri1"/>
    <property type="match status" value="1"/>
</dbReference>
<protein>
    <recommendedName>
        <fullName evidence="6">Protein KRI1 homolog</fullName>
    </recommendedName>
</protein>
<evidence type="ECO:0000256" key="13">
    <source>
        <dbReference type="ARBA" id="ARBA00022692"/>
    </source>
</evidence>
<feature type="domain" description="Helicase ATP-binding" evidence="42">
    <location>
        <begin position="706"/>
        <end position="871"/>
    </location>
</feature>
<feature type="compositionally biased region" description="Gly residues" evidence="39">
    <location>
        <begin position="73"/>
        <end position="83"/>
    </location>
</feature>
<dbReference type="Gene3D" id="2.10.25.10">
    <property type="entry name" value="Laminin"/>
    <property type="match status" value="3"/>
</dbReference>
<dbReference type="InterPro" id="IPR000033">
    <property type="entry name" value="LDLR_classB_rpt"/>
</dbReference>
<dbReference type="FunFam" id="1.20.920.10:FF:000004">
    <property type="entry name" value="probable global transcription activator SNF2L2 isoform X1"/>
    <property type="match status" value="1"/>
</dbReference>
<dbReference type="InterPro" id="IPR014978">
    <property type="entry name" value="Gln-Leu-Gln_QLQ"/>
</dbReference>
<evidence type="ECO:0000256" key="15">
    <source>
        <dbReference type="ARBA" id="ARBA00022741"/>
    </source>
</evidence>
<dbReference type="InterPro" id="IPR011042">
    <property type="entry name" value="6-blade_b-propeller_TolB-like"/>
</dbReference>
<dbReference type="InterPro" id="IPR036055">
    <property type="entry name" value="LDL_receptor-like_sf"/>
</dbReference>
<feature type="compositionally biased region" description="Low complexity" evidence="39">
    <location>
        <begin position="88"/>
        <end position="98"/>
    </location>
</feature>
<keyword evidence="13" id="KW-0812">Transmembrane</keyword>